<evidence type="ECO:0000313" key="2">
    <source>
        <dbReference type="EMBL" id="KDR70863.1"/>
    </source>
</evidence>
<name>A0A067SVR2_GALM3</name>
<dbReference type="AlphaFoldDB" id="A0A067SVR2"/>
<dbReference type="HOGENOM" id="CLU_569912_0_0_1"/>
<dbReference type="EMBL" id="KL142395">
    <property type="protein sequence ID" value="KDR70863.1"/>
    <property type="molecule type" value="Genomic_DNA"/>
</dbReference>
<feature type="compositionally biased region" description="Pro residues" evidence="1">
    <location>
        <begin position="89"/>
        <end position="105"/>
    </location>
</feature>
<organism evidence="2 3">
    <name type="scientific">Galerina marginata (strain CBS 339.88)</name>
    <dbReference type="NCBI Taxonomy" id="685588"/>
    <lineage>
        <taxon>Eukaryota</taxon>
        <taxon>Fungi</taxon>
        <taxon>Dikarya</taxon>
        <taxon>Basidiomycota</taxon>
        <taxon>Agaricomycotina</taxon>
        <taxon>Agaricomycetes</taxon>
        <taxon>Agaricomycetidae</taxon>
        <taxon>Agaricales</taxon>
        <taxon>Agaricineae</taxon>
        <taxon>Strophariaceae</taxon>
        <taxon>Galerina</taxon>
    </lineage>
</organism>
<feature type="compositionally biased region" description="Basic and acidic residues" evidence="1">
    <location>
        <begin position="38"/>
        <end position="47"/>
    </location>
</feature>
<gene>
    <name evidence="2" type="ORF">GALMADRAFT_144342</name>
</gene>
<feature type="compositionally biased region" description="Polar residues" evidence="1">
    <location>
        <begin position="133"/>
        <end position="143"/>
    </location>
</feature>
<reference evidence="3" key="1">
    <citation type="journal article" date="2014" name="Proc. Natl. Acad. Sci. U.S.A.">
        <title>Extensive sampling of basidiomycete genomes demonstrates inadequacy of the white-rot/brown-rot paradigm for wood decay fungi.</title>
        <authorList>
            <person name="Riley R."/>
            <person name="Salamov A.A."/>
            <person name="Brown D.W."/>
            <person name="Nagy L.G."/>
            <person name="Floudas D."/>
            <person name="Held B.W."/>
            <person name="Levasseur A."/>
            <person name="Lombard V."/>
            <person name="Morin E."/>
            <person name="Otillar R."/>
            <person name="Lindquist E.A."/>
            <person name="Sun H."/>
            <person name="LaButti K.M."/>
            <person name="Schmutz J."/>
            <person name="Jabbour D."/>
            <person name="Luo H."/>
            <person name="Baker S.E."/>
            <person name="Pisabarro A.G."/>
            <person name="Walton J.D."/>
            <person name="Blanchette R.A."/>
            <person name="Henrissat B."/>
            <person name="Martin F."/>
            <person name="Cullen D."/>
            <person name="Hibbett D.S."/>
            <person name="Grigoriev I.V."/>
        </authorList>
    </citation>
    <scope>NUCLEOTIDE SEQUENCE [LARGE SCALE GENOMIC DNA]</scope>
    <source>
        <strain evidence="3">CBS 339.88</strain>
    </source>
</reference>
<keyword evidence="3" id="KW-1185">Reference proteome</keyword>
<feature type="region of interest" description="Disordered" evidence="1">
    <location>
        <begin position="30"/>
        <end position="145"/>
    </location>
</feature>
<evidence type="ECO:0000313" key="3">
    <source>
        <dbReference type="Proteomes" id="UP000027222"/>
    </source>
</evidence>
<proteinExistence type="predicted"/>
<evidence type="ECO:0000256" key="1">
    <source>
        <dbReference type="SAM" id="MobiDB-lite"/>
    </source>
</evidence>
<sequence length="479" mass="51820">MTTVRSAARALLLDPARLFSVSFSVLVKPPNVLLNDNQDTRSDKLGEDGSEVESPENGPKRPSEPARPLSTSPADDSSTHDDANIPSYLPSPPSSSAFSPPPPSNPGSIVKLSVPDTYSQVLGSPSPADRCFPSSTRPSSDPASTLLELHDPVQNISVGHYVNVLVDLSCMVFAPRPAPKEASGLAAVDGDGVIKVLKEHIERIYRKTALKLVQDLGQSVKKQPLQPPNVPAFPPVFFDTAFAQRHGTRARSTPLTLFCLPCHVDIEILIHVRGYVVQIYDCFIQVFYQVFRVVSAIITISKNVIHVVYSLHDQDCSLAYSQRQFPLLSLLIAATANGTRSTTTTSIGTPPLKIPPFLVFPLSPTLLVPSMSLTKRFAGRVLASGLVCGFLSSITTGVSSSNHVVGWKSKLATQNHIRPPQARFLPRPSLLIPPHQMQLPTRRMLVLIPPWPTPEASGPQFVTAARPAAELEQEQESGG</sequence>
<dbReference type="Proteomes" id="UP000027222">
    <property type="component" value="Unassembled WGS sequence"/>
</dbReference>
<accession>A0A067SVR2</accession>
<protein>
    <submittedName>
        <fullName evidence="2">Uncharacterized protein</fullName>
    </submittedName>
</protein>